<feature type="transmembrane region" description="Helical" evidence="7">
    <location>
        <begin position="204"/>
        <end position="224"/>
    </location>
</feature>
<dbReference type="PANTHER" id="PTHR19282">
    <property type="entry name" value="TETRASPANIN"/>
    <property type="match status" value="1"/>
</dbReference>
<reference evidence="9" key="3">
    <citation type="submission" date="2020-05" db="UniProtKB">
        <authorList>
            <consortium name="EnsemblMetazoa"/>
        </authorList>
    </citation>
    <scope>IDENTIFICATION</scope>
    <source>
        <strain evidence="9">USDA</strain>
    </source>
</reference>
<evidence type="ECO:0000256" key="5">
    <source>
        <dbReference type="ARBA" id="ARBA00023136"/>
    </source>
</evidence>
<evidence type="ECO:0000313" key="8">
    <source>
        <dbReference type="EMBL" id="EEB15005.1"/>
    </source>
</evidence>
<feature type="transmembrane region" description="Helical" evidence="7">
    <location>
        <begin position="12"/>
        <end position="35"/>
    </location>
</feature>
<evidence type="ECO:0000256" key="7">
    <source>
        <dbReference type="RuleBase" id="RU361218"/>
    </source>
</evidence>
<dbReference type="InterPro" id="IPR018499">
    <property type="entry name" value="Tetraspanin/Peripherin"/>
</dbReference>
<evidence type="ECO:0000256" key="6">
    <source>
        <dbReference type="PIRSR" id="PIRSR002419-1"/>
    </source>
</evidence>
<dbReference type="OMA" id="CSLFRMI"/>
<keyword evidence="10" id="KW-1185">Reference proteome</keyword>
<dbReference type="STRING" id="121224.E0VNP9"/>
<dbReference type="EnsemblMetazoa" id="PHUM339210-RA">
    <property type="protein sequence ID" value="PHUM339210-PA"/>
    <property type="gene ID" value="PHUM339210"/>
</dbReference>
<feature type="disulfide bond" evidence="6">
    <location>
        <begin position="145"/>
        <end position="184"/>
    </location>
</feature>
<dbReference type="PIRSF" id="PIRSF002419">
    <property type="entry name" value="Tetraspanin"/>
    <property type="match status" value="1"/>
</dbReference>
<evidence type="ECO:0000313" key="9">
    <source>
        <dbReference type="EnsemblMetazoa" id="PHUM339210-PA"/>
    </source>
</evidence>
<dbReference type="VEuPathDB" id="VectorBase:PHUM339210"/>
<dbReference type="EMBL" id="AAZO01003943">
    <property type="status" value="NOT_ANNOTATED_CDS"/>
    <property type="molecule type" value="Genomic_DNA"/>
</dbReference>
<dbReference type="eggNOG" id="KOG3882">
    <property type="taxonomic scope" value="Eukaryota"/>
</dbReference>
<evidence type="ECO:0000256" key="3">
    <source>
        <dbReference type="ARBA" id="ARBA00022692"/>
    </source>
</evidence>
<proteinExistence type="inferred from homology"/>
<feature type="transmembrane region" description="Helical" evidence="7">
    <location>
        <begin position="55"/>
        <end position="76"/>
    </location>
</feature>
<keyword evidence="4 7" id="KW-1133">Transmembrane helix</keyword>
<evidence type="ECO:0000256" key="2">
    <source>
        <dbReference type="ARBA" id="ARBA00006840"/>
    </source>
</evidence>
<dbReference type="PROSITE" id="PS00421">
    <property type="entry name" value="TM4_1"/>
    <property type="match status" value="1"/>
</dbReference>
<evidence type="ECO:0000256" key="1">
    <source>
        <dbReference type="ARBA" id="ARBA00004141"/>
    </source>
</evidence>
<feature type="transmembrane region" description="Helical" evidence="7">
    <location>
        <begin position="83"/>
        <end position="108"/>
    </location>
</feature>
<comment type="similarity">
    <text evidence="2 7">Belongs to the tetraspanin (TM4SF) family.</text>
</comment>
<dbReference type="InterPro" id="IPR000301">
    <property type="entry name" value="Tetraspanin_animals"/>
</dbReference>
<dbReference type="AlphaFoldDB" id="E0VNP9"/>
<reference evidence="8" key="2">
    <citation type="submission" date="2007-04" db="EMBL/GenBank/DDBJ databases">
        <title>The genome of the human body louse.</title>
        <authorList>
            <consortium name="The Human Body Louse Genome Consortium"/>
            <person name="Kirkness E."/>
            <person name="Walenz B."/>
            <person name="Hass B."/>
            <person name="Bruggner R."/>
            <person name="Strausberg R."/>
        </authorList>
    </citation>
    <scope>NUCLEOTIDE SEQUENCE</scope>
    <source>
        <strain evidence="8">USDA</strain>
    </source>
</reference>
<dbReference type="KEGG" id="phu:Phum_PHUM339210"/>
<gene>
    <name evidence="9" type="primary">8231829</name>
    <name evidence="8" type="ORF">Phum_PHUM339210</name>
</gene>
<dbReference type="CTD" id="8231829"/>
<organism>
    <name type="scientific">Pediculus humanus subsp. corporis</name>
    <name type="common">Body louse</name>
    <dbReference type="NCBI Taxonomy" id="121224"/>
    <lineage>
        <taxon>Eukaryota</taxon>
        <taxon>Metazoa</taxon>
        <taxon>Ecdysozoa</taxon>
        <taxon>Arthropoda</taxon>
        <taxon>Hexapoda</taxon>
        <taxon>Insecta</taxon>
        <taxon>Pterygota</taxon>
        <taxon>Neoptera</taxon>
        <taxon>Paraneoptera</taxon>
        <taxon>Psocodea</taxon>
        <taxon>Troctomorpha</taxon>
        <taxon>Phthiraptera</taxon>
        <taxon>Anoplura</taxon>
        <taxon>Pediculidae</taxon>
        <taxon>Pediculus</taxon>
    </lineage>
</organism>
<keyword evidence="5 7" id="KW-0472">Membrane</keyword>
<evidence type="ECO:0000256" key="4">
    <source>
        <dbReference type="ARBA" id="ARBA00022989"/>
    </source>
</evidence>
<dbReference type="OrthoDB" id="438211at2759"/>
<dbReference type="InParanoid" id="E0VNP9"/>
<dbReference type="FunCoup" id="E0VNP9">
    <property type="interactions" value="39"/>
</dbReference>
<protein>
    <recommendedName>
        <fullName evidence="7">Tetraspanin</fullName>
    </recommendedName>
</protein>
<sequence>MRNACGTALKYVLFFSNLIIWIGGLVAVGIATWLLVNSSSIRNFLGTNLLSSAVYILLVTGVVASLMSFFGCIGAIKEIKFILVIYFIILFIIFTVMLAGGILGYIFIETVKNTMETEMYNTMKLYGKTMEVTRDWDHIQTTFSCCGVNNQKDWLKLGNVPESCRIKPTEHHQVATSEFYVVGCLNTTITYIQKHSELIGGSGITIACLMILGMFFSWSLYMIIE</sequence>
<dbReference type="HOGENOM" id="CLU_055524_4_2_1"/>
<accession>E0VNP9</accession>
<dbReference type="SUPFAM" id="SSF48652">
    <property type="entry name" value="Tetraspanin"/>
    <property type="match status" value="1"/>
</dbReference>
<feature type="disulfide bond" evidence="6">
    <location>
        <begin position="146"/>
        <end position="164"/>
    </location>
</feature>
<dbReference type="Proteomes" id="UP000009046">
    <property type="component" value="Unassembled WGS sequence"/>
</dbReference>
<dbReference type="Pfam" id="PF00335">
    <property type="entry name" value="Tetraspanin"/>
    <property type="match status" value="1"/>
</dbReference>
<dbReference type="GO" id="GO:0005886">
    <property type="term" value="C:plasma membrane"/>
    <property type="evidence" value="ECO:0007669"/>
    <property type="project" value="TreeGrafter"/>
</dbReference>
<dbReference type="GeneID" id="8231829"/>
<dbReference type="EMBL" id="DS235341">
    <property type="protein sequence ID" value="EEB15005.1"/>
    <property type="molecule type" value="Genomic_DNA"/>
</dbReference>
<dbReference type="PRINTS" id="PR00259">
    <property type="entry name" value="TMFOUR"/>
</dbReference>
<dbReference type="PANTHER" id="PTHR19282:SF527">
    <property type="entry name" value="TETRASPANIN"/>
    <property type="match status" value="1"/>
</dbReference>
<dbReference type="RefSeq" id="XP_002427743.1">
    <property type="nucleotide sequence ID" value="XM_002427698.1"/>
</dbReference>
<evidence type="ECO:0000313" key="10">
    <source>
        <dbReference type="Proteomes" id="UP000009046"/>
    </source>
</evidence>
<keyword evidence="6" id="KW-1015">Disulfide bond</keyword>
<reference evidence="8" key="1">
    <citation type="submission" date="2007-04" db="EMBL/GenBank/DDBJ databases">
        <title>Annotation of Pediculus humanus corporis strain USDA.</title>
        <authorList>
            <person name="Kirkness E."/>
            <person name="Hannick L."/>
            <person name="Hass B."/>
            <person name="Bruggner R."/>
            <person name="Lawson D."/>
            <person name="Bidwell S."/>
            <person name="Joardar V."/>
            <person name="Caler E."/>
            <person name="Walenz B."/>
            <person name="Inman J."/>
            <person name="Schobel S."/>
            <person name="Galinsky K."/>
            <person name="Amedeo P."/>
            <person name="Strausberg R."/>
        </authorList>
    </citation>
    <scope>NUCLEOTIDE SEQUENCE</scope>
    <source>
        <strain evidence="8">USDA</strain>
    </source>
</reference>
<keyword evidence="3 7" id="KW-0812">Transmembrane</keyword>
<dbReference type="Gene3D" id="1.10.1450.10">
    <property type="entry name" value="Tetraspanin"/>
    <property type="match status" value="1"/>
</dbReference>
<dbReference type="InterPro" id="IPR008952">
    <property type="entry name" value="Tetraspanin_EC2_sf"/>
</dbReference>
<dbReference type="InterPro" id="IPR018503">
    <property type="entry name" value="Tetraspanin_CS"/>
</dbReference>
<comment type="subcellular location">
    <subcellularLocation>
        <location evidence="1 7">Membrane</location>
        <topology evidence="1 7">Multi-pass membrane protein</topology>
    </subcellularLocation>
</comment>
<name>E0VNP9_PEDHC</name>